<dbReference type="Pfam" id="PF03392">
    <property type="entry name" value="OS-D"/>
    <property type="match status" value="1"/>
</dbReference>
<dbReference type="OrthoDB" id="8183954at2759"/>
<evidence type="ECO:0000313" key="3">
    <source>
        <dbReference type="Proteomes" id="UP000008237"/>
    </source>
</evidence>
<accession>E2BRG3</accession>
<protein>
    <submittedName>
        <fullName evidence="2">Ejaculatory bulb-specific protein 3</fullName>
    </submittedName>
</protein>
<organism evidence="3">
    <name type="scientific">Harpegnathos saltator</name>
    <name type="common">Jerdon's jumping ant</name>
    <dbReference type="NCBI Taxonomy" id="610380"/>
    <lineage>
        <taxon>Eukaryota</taxon>
        <taxon>Metazoa</taxon>
        <taxon>Ecdysozoa</taxon>
        <taxon>Arthropoda</taxon>
        <taxon>Hexapoda</taxon>
        <taxon>Insecta</taxon>
        <taxon>Pterygota</taxon>
        <taxon>Neoptera</taxon>
        <taxon>Endopterygota</taxon>
        <taxon>Hymenoptera</taxon>
        <taxon>Apocrita</taxon>
        <taxon>Aculeata</taxon>
        <taxon>Formicoidea</taxon>
        <taxon>Formicidae</taxon>
        <taxon>Ponerinae</taxon>
        <taxon>Ponerini</taxon>
        <taxon>Harpegnathos</taxon>
    </lineage>
</organism>
<dbReference type="Gene3D" id="1.10.2080.10">
    <property type="entry name" value="Insect odorant-binding protein A10/Ejaculatory bulb-specific protein 3"/>
    <property type="match status" value="1"/>
</dbReference>
<dbReference type="InParanoid" id="E2BRG3"/>
<feature type="chain" id="PRO_5003157432" evidence="1">
    <location>
        <begin position="21"/>
        <end position="120"/>
    </location>
</feature>
<dbReference type="AlphaFoldDB" id="E2BRG3"/>
<feature type="signal peptide" evidence="1">
    <location>
        <begin position="1"/>
        <end position="20"/>
    </location>
</feature>
<gene>
    <name evidence="2" type="ORF">EAI_13484</name>
</gene>
<dbReference type="PANTHER" id="PTHR11257">
    <property type="entry name" value="CHEMOSENSORY PROTEIN-RELATED"/>
    <property type="match status" value="1"/>
</dbReference>
<dbReference type="EMBL" id="GL449962">
    <property type="protein sequence ID" value="EFN81741.1"/>
    <property type="molecule type" value="Genomic_DNA"/>
</dbReference>
<reference evidence="2 3" key="1">
    <citation type="journal article" date="2010" name="Science">
        <title>Genomic comparison of the ants Camponotus floridanus and Harpegnathos saltator.</title>
        <authorList>
            <person name="Bonasio R."/>
            <person name="Zhang G."/>
            <person name="Ye C."/>
            <person name="Mutti N.S."/>
            <person name="Fang X."/>
            <person name="Qin N."/>
            <person name="Donahue G."/>
            <person name="Yang P."/>
            <person name="Li Q."/>
            <person name="Li C."/>
            <person name="Zhang P."/>
            <person name="Huang Z."/>
            <person name="Berger S.L."/>
            <person name="Reinberg D."/>
            <person name="Wang J."/>
            <person name="Liebig J."/>
        </authorList>
    </citation>
    <scope>NUCLEOTIDE SEQUENCE [LARGE SCALE GENOMIC DNA]</scope>
    <source>
        <strain evidence="2 3">R22 G/1</strain>
    </source>
</reference>
<evidence type="ECO:0000313" key="2">
    <source>
        <dbReference type="EMBL" id="EFN81741.1"/>
    </source>
</evidence>
<keyword evidence="1" id="KW-0732">Signal</keyword>
<keyword evidence="3" id="KW-1185">Reference proteome</keyword>
<dbReference type="InterPro" id="IPR005055">
    <property type="entry name" value="A10/PebIII"/>
</dbReference>
<name>E2BRG3_HARSA</name>
<proteinExistence type="predicted"/>
<evidence type="ECO:0000256" key="1">
    <source>
        <dbReference type="SAM" id="SignalP"/>
    </source>
</evidence>
<dbReference type="PANTHER" id="PTHR11257:SF12">
    <property type="entry name" value="EJACULATORY BULB-SPECIFIC PROTEIN 3-RELATED"/>
    <property type="match status" value="1"/>
</dbReference>
<sequence length="120" mass="14208">MARLIGVYLVIIFGLMCIYAEELYSDKYDDIDVISILKNDRLRNQHRKCYLGVAPCTTADMRFYKDILGEAIVTQCRKCTEKQKQNLEIMTEWYITNKPDEWNKFVAKMIENLREKNKGQ</sequence>
<dbReference type="SUPFAM" id="SSF100910">
    <property type="entry name" value="Chemosensory protein Csp2"/>
    <property type="match status" value="1"/>
</dbReference>
<dbReference type="Proteomes" id="UP000008237">
    <property type="component" value="Unassembled WGS sequence"/>
</dbReference>
<dbReference type="InterPro" id="IPR036682">
    <property type="entry name" value="OS_D_A10/PebIII_sf"/>
</dbReference>
<dbReference type="OMA" id="METAPCK"/>